<dbReference type="SUPFAM" id="SSF55811">
    <property type="entry name" value="Nudix"/>
    <property type="match status" value="1"/>
</dbReference>
<evidence type="ECO:0000313" key="3">
    <source>
        <dbReference type="EMBL" id="KAF7759949.1"/>
    </source>
</evidence>
<dbReference type="PANTHER" id="PTHR21340:SF0">
    <property type="entry name" value="BIS(5'-NUCLEOSYL)-TETRAPHOSPHATASE [ASYMMETRICAL]"/>
    <property type="match status" value="1"/>
</dbReference>
<dbReference type="Proteomes" id="UP000629468">
    <property type="component" value="Unassembled WGS sequence"/>
</dbReference>
<gene>
    <name evidence="3" type="ORF">Agabi119p4_11644</name>
</gene>
<organism evidence="3 4">
    <name type="scientific">Agaricus bisporus var. burnettii</name>
    <dbReference type="NCBI Taxonomy" id="192524"/>
    <lineage>
        <taxon>Eukaryota</taxon>
        <taxon>Fungi</taxon>
        <taxon>Dikarya</taxon>
        <taxon>Basidiomycota</taxon>
        <taxon>Agaricomycotina</taxon>
        <taxon>Agaricomycetes</taxon>
        <taxon>Agaricomycetidae</taxon>
        <taxon>Agaricales</taxon>
        <taxon>Agaricineae</taxon>
        <taxon>Agaricaceae</taxon>
        <taxon>Agaricus</taxon>
    </lineage>
</organism>
<dbReference type="InterPro" id="IPR015797">
    <property type="entry name" value="NUDIX_hydrolase-like_dom_sf"/>
</dbReference>
<dbReference type="AlphaFoldDB" id="A0A8H7C1M8"/>
<dbReference type="PANTHER" id="PTHR21340">
    <property type="entry name" value="DIADENOSINE 5,5-P1,P4-TETRAPHOSPHATE PYROPHOSPHOHYDROLASE MUTT"/>
    <property type="match status" value="1"/>
</dbReference>
<dbReference type="GO" id="GO:0006167">
    <property type="term" value="P:AMP biosynthetic process"/>
    <property type="evidence" value="ECO:0007669"/>
    <property type="project" value="TreeGrafter"/>
</dbReference>
<sequence>MIGFTKGFRISGSQSTVNESEIVSGCKRVHFSQNNPHHWMKQKFITFNIPSTDWIYPDTSDRLCPLHRHVLEDAISSYYGWCSMNFTLGVGMVLIQQSTNKIVVVHESSKGYWFFPRGRKDLGESLEAAALREAYEESGYRAELMPVYNPSRAPAPPGERQRYEEPNKEPVYMTTTAAVNTVMTQESVNMTTLASVNMEDYHTRSPDKNLGYEYLVSWYIGQIPADAIPERGTGMPDEVNYVSHLLDYDRAMDKVYGFEREVLRYAWAVYTHTLEVRNRRVGEAGGQKESVHGAA</sequence>
<feature type="domain" description="Nudix hydrolase" evidence="2">
    <location>
        <begin position="85"/>
        <end position="268"/>
    </location>
</feature>
<comment type="caution">
    <text evidence="3">The sequence shown here is derived from an EMBL/GenBank/DDBJ whole genome shotgun (WGS) entry which is preliminary data.</text>
</comment>
<dbReference type="PROSITE" id="PS00893">
    <property type="entry name" value="NUDIX_BOX"/>
    <property type="match status" value="1"/>
</dbReference>
<proteinExistence type="predicted"/>
<dbReference type="Gene3D" id="3.90.79.10">
    <property type="entry name" value="Nucleoside Triphosphate Pyrophosphohydrolase"/>
    <property type="match status" value="1"/>
</dbReference>
<evidence type="ECO:0000313" key="4">
    <source>
        <dbReference type="Proteomes" id="UP000629468"/>
    </source>
</evidence>
<evidence type="ECO:0000259" key="2">
    <source>
        <dbReference type="PROSITE" id="PS51462"/>
    </source>
</evidence>
<dbReference type="PROSITE" id="PS51462">
    <property type="entry name" value="NUDIX"/>
    <property type="match status" value="1"/>
</dbReference>
<dbReference type="InterPro" id="IPR000086">
    <property type="entry name" value="NUDIX_hydrolase_dom"/>
</dbReference>
<dbReference type="CDD" id="cd02883">
    <property type="entry name" value="NUDIX_Hydrolase"/>
    <property type="match status" value="1"/>
</dbReference>
<dbReference type="GO" id="GO:0004081">
    <property type="term" value="F:bis(5'-nucleosyl)-tetraphosphatase (asymmetrical) activity"/>
    <property type="evidence" value="ECO:0007669"/>
    <property type="project" value="TreeGrafter"/>
</dbReference>
<keyword evidence="1" id="KW-0378">Hydrolase</keyword>
<accession>A0A8H7C1M8</accession>
<dbReference type="InterPro" id="IPR020084">
    <property type="entry name" value="NUDIX_hydrolase_CS"/>
</dbReference>
<evidence type="ECO:0000256" key="1">
    <source>
        <dbReference type="ARBA" id="ARBA00022801"/>
    </source>
</evidence>
<reference evidence="3 4" key="1">
    <citation type="journal article" name="Sci. Rep.">
        <title>Telomere-to-telomere assembled and centromere annotated genomes of the two main subspecies of the button mushroom Agaricus bisporus reveal especially polymorphic chromosome ends.</title>
        <authorList>
            <person name="Sonnenberg A.S.M."/>
            <person name="Sedaghat-Telgerd N."/>
            <person name="Lavrijssen B."/>
            <person name="Ohm R.A."/>
            <person name="Hendrickx P.M."/>
            <person name="Scholtmeijer K."/>
            <person name="Baars J.J.P."/>
            <person name="van Peer A."/>
        </authorList>
    </citation>
    <scope>NUCLEOTIDE SEQUENCE [LARGE SCALE GENOMIC DNA]</scope>
    <source>
        <strain evidence="3 4">H119_p4</strain>
    </source>
</reference>
<dbReference type="GO" id="GO:0006754">
    <property type="term" value="P:ATP biosynthetic process"/>
    <property type="evidence" value="ECO:0007669"/>
    <property type="project" value="TreeGrafter"/>
</dbReference>
<dbReference type="EMBL" id="JABXXO010000016">
    <property type="protein sequence ID" value="KAF7759949.1"/>
    <property type="molecule type" value="Genomic_DNA"/>
</dbReference>
<dbReference type="Pfam" id="PF00293">
    <property type="entry name" value="NUDIX"/>
    <property type="match status" value="1"/>
</dbReference>
<dbReference type="InterPro" id="IPR051325">
    <property type="entry name" value="Nudix_hydrolase_domain"/>
</dbReference>
<protein>
    <recommendedName>
        <fullName evidence="2">Nudix hydrolase domain-containing protein</fullName>
    </recommendedName>
</protein>
<name>A0A8H7C1M8_AGABI</name>